<sequence length="390" mass="43890">MFDSTKPYQEPVLWRRDIIIAIILVCLLLLILALLFIGWCAKSNRRKEEVFTKKQYIRESLRRQKDRSFRNQETSANGNTIFVNEQNISKNNKDSNKFKPIQAHSPMVAITPKKKGGSRTSESTSTTTGDQTYSTPTDTTRTCTDSFCTDNYTETTYTAGKNLPLRNIVSTTPNPYSEITTIRQSNRNIKLGPRRDTDLSTSSCTTCSGIYSIQTCTCSNCPMDSITERESTITEESYQSSSSRSSQLSDTTITERPLLGRQVISGIDRNQTKSSMTTLRASSRPDLTQRPLLGRQVISGIDRNQTKSSMTTLRASSRPDLTQRSYADYFRGSGRPAAPLTPSRSNPSIYHQPPSTPITPIPVPFLRVPETPIVETYDREPGRPRKQSWH</sequence>
<evidence type="ECO:0000313" key="2">
    <source>
        <dbReference type="WBParaSite" id="PS1159_v2.g1545.t1"/>
    </source>
</evidence>
<name>A0AC35FBN3_9BILA</name>
<accession>A0AC35FBN3</accession>
<protein>
    <submittedName>
        <fullName evidence="2">Uncharacterized protein</fullName>
    </submittedName>
</protein>
<dbReference type="Proteomes" id="UP000887580">
    <property type="component" value="Unplaced"/>
</dbReference>
<evidence type="ECO:0000313" key="1">
    <source>
        <dbReference type="Proteomes" id="UP000887580"/>
    </source>
</evidence>
<proteinExistence type="predicted"/>
<dbReference type="WBParaSite" id="PS1159_v2.g1545.t1">
    <property type="protein sequence ID" value="PS1159_v2.g1545.t1"/>
    <property type="gene ID" value="PS1159_v2.g1545"/>
</dbReference>
<organism evidence="1 2">
    <name type="scientific">Panagrolaimus sp. PS1159</name>
    <dbReference type="NCBI Taxonomy" id="55785"/>
    <lineage>
        <taxon>Eukaryota</taxon>
        <taxon>Metazoa</taxon>
        <taxon>Ecdysozoa</taxon>
        <taxon>Nematoda</taxon>
        <taxon>Chromadorea</taxon>
        <taxon>Rhabditida</taxon>
        <taxon>Tylenchina</taxon>
        <taxon>Panagrolaimomorpha</taxon>
        <taxon>Panagrolaimoidea</taxon>
        <taxon>Panagrolaimidae</taxon>
        <taxon>Panagrolaimus</taxon>
    </lineage>
</organism>
<reference evidence="2" key="1">
    <citation type="submission" date="2022-11" db="UniProtKB">
        <authorList>
            <consortium name="WormBaseParasite"/>
        </authorList>
    </citation>
    <scope>IDENTIFICATION</scope>
</reference>